<dbReference type="Gene3D" id="3.40.50.1820">
    <property type="entry name" value="alpha/beta hydrolase"/>
    <property type="match status" value="2"/>
</dbReference>
<dbReference type="Pfam" id="PF08386">
    <property type="entry name" value="Abhydrolase_4"/>
    <property type="match status" value="1"/>
</dbReference>
<dbReference type="InterPro" id="IPR029058">
    <property type="entry name" value="AB_hydrolase_fold"/>
</dbReference>
<dbReference type="Pfam" id="PF00561">
    <property type="entry name" value="Abhydrolase_1"/>
    <property type="match status" value="1"/>
</dbReference>
<proteinExistence type="predicted"/>
<dbReference type="RefSeq" id="WP_005864287.1">
    <property type="nucleotide sequence ID" value="NZ_AAYA01000033.1"/>
</dbReference>
<name>A3KB99_SAGS3</name>
<dbReference type="Proteomes" id="UP000005713">
    <property type="component" value="Unassembled WGS sequence"/>
</dbReference>
<dbReference type="EMBL" id="AAYA01000033">
    <property type="protein sequence ID" value="EBA05540.1"/>
    <property type="molecule type" value="Genomic_DNA"/>
</dbReference>
<dbReference type="InterPro" id="IPR005944">
    <property type="entry name" value="Pro_iminopeptidase"/>
</dbReference>
<dbReference type="eggNOG" id="COG0596">
    <property type="taxonomic scope" value="Bacteria"/>
</dbReference>
<protein>
    <recommendedName>
        <fullName evidence="1">Proline iminopeptidase</fullName>
    </recommendedName>
</protein>
<dbReference type="InterPro" id="IPR013595">
    <property type="entry name" value="Pept_S33_TAP-like_C"/>
</dbReference>
<dbReference type="GO" id="GO:0005737">
    <property type="term" value="C:cytoplasm"/>
    <property type="evidence" value="ECO:0007669"/>
    <property type="project" value="InterPro"/>
</dbReference>
<sequence>MTPDQIIAAIALLLAEPVPAFDTLRSGGFDDRYPVTVEACPETTGALDIEGQTVICGTVSVPEDYEDSDGRRVPLEFAVGLARSSNPFDDPIIYLHGGPASGALDSIAAATEVILGDHRQFRDVVTFDQRAAMLSSTTVRCTDTLAENVVDLVLESAGAAPVQEEAEEPIFAPCVRELYESEADLSDYNTANNARDVRALMSALGYPEYNILGISYGTRLALEVLRTAPEGVRAVIIDGVAPSDMLLYDDFFGPHGDAMDALFAQCAGQQACAEAYPDLRQTFVELGTTLAENPIPAARGMPEITADMFYGLVSQRTKFSATWVRDLTAYLPRMITELAAGDATTFDWYLTTYADGGNLPGTAAGLLGPGAATLGNDERALALSVLEAAQAMTDLREGVTTAMAQLKHDIVAAPAALSVAEAFDLRATEALGTLTQEEIVPAVQDYARLRTGPETRQAITGWVVAHFSGPDAEALQALVAAMSDDDVARTFEIAATDLAPFEAAVESNMGLMIYACQEDVPYNSPEGFQTLLEKFPYDVIATPAQVQGIENLYAMCALFEPAPREGFHESVVSDVPVLALGGTNDTQTSWRWSAHAAETLSNARVIIYPNSGHGASLYSRCGLDINAKFILDPEAPLDLSCVDQLVPKFVLPDAPLP</sequence>
<evidence type="ECO:0000259" key="3">
    <source>
        <dbReference type="Pfam" id="PF08386"/>
    </source>
</evidence>
<dbReference type="PANTHER" id="PTHR43722">
    <property type="entry name" value="PROLINE IMINOPEPTIDASE"/>
    <property type="match status" value="1"/>
</dbReference>
<dbReference type="GO" id="GO:0004177">
    <property type="term" value="F:aminopeptidase activity"/>
    <property type="evidence" value="ECO:0007669"/>
    <property type="project" value="UniProtKB-EC"/>
</dbReference>
<organism evidence="4 5">
    <name type="scientific">Sagittula stellata (strain ATCC 700073 / DSM 11524 / E-37)</name>
    <dbReference type="NCBI Taxonomy" id="388399"/>
    <lineage>
        <taxon>Bacteria</taxon>
        <taxon>Pseudomonadati</taxon>
        <taxon>Pseudomonadota</taxon>
        <taxon>Alphaproteobacteria</taxon>
        <taxon>Rhodobacterales</taxon>
        <taxon>Roseobacteraceae</taxon>
        <taxon>Sagittula</taxon>
    </lineage>
</organism>
<comment type="caution">
    <text evidence="4">The sequence shown here is derived from an EMBL/GenBank/DDBJ whole genome shotgun (WGS) entry which is preliminary data.</text>
</comment>
<keyword evidence="5" id="KW-1185">Reference proteome</keyword>
<evidence type="ECO:0000256" key="1">
    <source>
        <dbReference type="ARBA" id="ARBA00021843"/>
    </source>
</evidence>
<dbReference type="PANTHER" id="PTHR43722:SF1">
    <property type="entry name" value="PROLINE IMINOPEPTIDASE"/>
    <property type="match status" value="1"/>
</dbReference>
<reference evidence="4 5" key="1">
    <citation type="submission" date="2006-06" db="EMBL/GenBank/DDBJ databases">
        <authorList>
            <person name="Moran M.A."/>
            <person name="Ferriera S."/>
            <person name="Johnson J."/>
            <person name="Kravitz S."/>
            <person name="Beeson K."/>
            <person name="Sutton G."/>
            <person name="Rogers Y.-H."/>
            <person name="Friedman R."/>
            <person name="Frazier M."/>
            <person name="Venter J.C."/>
        </authorList>
    </citation>
    <scope>NUCLEOTIDE SEQUENCE [LARGE SCALE GENOMIC DNA]</scope>
    <source>
        <strain evidence="4 5">E-37</strain>
    </source>
</reference>
<evidence type="ECO:0000259" key="2">
    <source>
        <dbReference type="Pfam" id="PF00561"/>
    </source>
</evidence>
<dbReference type="GO" id="GO:0006508">
    <property type="term" value="P:proteolysis"/>
    <property type="evidence" value="ECO:0007669"/>
    <property type="project" value="InterPro"/>
</dbReference>
<keyword evidence="4" id="KW-0378">Hydrolase</keyword>
<dbReference type="AlphaFoldDB" id="A3KB99"/>
<accession>A3KB99</accession>
<evidence type="ECO:0000313" key="4">
    <source>
        <dbReference type="EMBL" id="EBA05540.1"/>
    </source>
</evidence>
<feature type="domain" description="Peptidase S33 tripeptidyl aminopeptidase-like C-terminal" evidence="3">
    <location>
        <begin position="554"/>
        <end position="641"/>
    </location>
</feature>
<gene>
    <name evidence="4" type="ORF">SSE37_24893</name>
</gene>
<dbReference type="OrthoDB" id="613638at2"/>
<dbReference type="SUPFAM" id="SSF53474">
    <property type="entry name" value="alpha/beta-Hydrolases"/>
    <property type="match status" value="1"/>
</dbReference>
<feature type="domain" description="AB hydrolase-1" evidence="2">
    <location>
        <begin position="91"/>
        <end position="246"/>
    </location>
</feature>
<dbReference type="InterPro" id="IPR000073">
    <property type="entry name" value="AB_hydrolase_1"/>
</dbReference>
<evidence type="ECO:0000313" key="5">
    <source>
        <dbReference type="Proteomes" id="UP000005713"/>
    </source>
</evidence>